<dbReference type="EC" id="2.7.1.56" evidence="2 10"/>
<evidence type="ECO:0000256" key="9">
    <source>
        <dbReference type="ARBA" id="ARBA00047745"/>
    </source>
</evidence>
<keyword evidence="6 10" id="KW-0418">Kinase</keyword>
<dbReference type="Proteomes" id="UP000232222">
    <property type="component" value="Chromosome"/>
</dbReference>
<evidence type="ECO:0000259" key="11">
    <source>
        <dbReference type="Pfam" id="PF00294"/>
    </source>
</evidence>
<dbReference type="InterPro" id="IPR029056">
    <property type="entry name" value="Ribokinase-like"/>
</dbReference>
<evidence type="ECO:0000256" key="7">
    <source>
        <dbReference type="ARBA" id="ARBA00022840"/>
    </source>
</evidence>
<dbReference type="RefSeq" id="WP_100609647.1">
    <property type="nucleotide sequence ID" value="NZ_CP024962.1"/>
</dbReference>
<dbReference type="PIRSF" id="PIRSF000535">
    <property type="entry name" value="1PFK/6PFK/LacC"/>
    <property type="match status" value="1"/>
</dbReference>
<evidence type="ECO:0000313" key="13">
    <source>
        <dbReference type="Proteomes" id="UP000232222"/>
    </source>
</evidence>
<dbReference type="Pfam" id="PF00294">
    <property type="entry name" value="PfkB"/>
    <property type="match status" value="1"/>
</dbReference>
<evidence type="ECO:0000256" key="1">
    <source>
        <dbReference type="ARBA" id="ARBA00010688"/>
    </source>
</evidence>
<dbReference type="Gene3D" id="3.40.1190.20">
    <property type="match status" value="1"/>
</dbReference>
<organism evidence="12 13">
    <name type="scientific">Entomoplasma freundtii</name>
    <dbReference type="NCBI Taxonomy" id="74700"/>
    <lineage>
        <taxon>Bacteria</taxon>
        <taxon>Bacillati</taxon>
        <taxon>Mycoplasmatota</taxon>
        <taxon>Mollicutes</taxon>
        <taxon>Entomoplasmatales</taxon>
        <taxon>Entomoplasmataceae</taxon>
        <taxon>Entomoplasma</taxon>
    </lineage>
</organism>
<evidence type="ECO:0000256" key="6">
    <source>
        <dbReference type="ARBA" id="ARBA00022777"/>
    </source>
</evidence>
<evidence type="ECO:0000256" key="8">
    <source>
        <dbReference type="ARBA" id="ARBA00032802"/>
    </source>
</evidence>
<evidence type="ECO:0000256" key="5">
    <source>
        <dbReference type="ARBA" id="ARBA00022741"/>
    </source>
</evidence>
<dbReference type="AlphaFoldDB" id="A0A2K8NV03"/>
<dbReference type="InterPro" id="IPR022463">
    <property type="entry name" value="1-PFruKinase"/>
</dbReference>
<dbReference type="InterPro" id="IPR011611">
    <property type="entry name" value="PfkB_dom"/>
</dbReference>
<reference evidence="12 13" key="1">
    <citation type="submission" date="2017-11" db="EMBL/GenBank/DDBJ databases">
        <title>Genome sequence of Entomoplasma freundtii BARC 318 (ATCC 51999).</title>
        <authorList>
            <person name="Lo W.-S."/>
            <person name="Gasparich G.E."/>
            <person name="Kuo C.-H."/>
        </authorList>
    </citation>
    <scope>NUCLEOTIDE SEQUENCE [LARGE SCALE GENOMIC DNA]</scope>
    <source>
        <strain evidence="12 13">BARC 318</strain>
    </source>
</reference>
<dbReference type="GO" id="GO:0005829">
    <property type="term" value="C:cytosol"/>
    <property type="evidence" value="ECO:0007669"/>
    <property type="project" value="TreeGrafter"/>
</dbReference>
<comment type="function">
    <text evidence="10">Catalyzes the ATP-dependent phosphorylation of fructose-l-phosphate to fructose-l,6-bisphosphate.</text>
</comment>
<dbReference type="PROSITE" id="PS00583">
    <property type="entry name" value="PFKB_KINASES_1"/>
    <property type="match status" value="1"/>
</dbReference>
<evidence type="ECO:0000256" key="3">
    <source>
        <dbReference type="ARBA" id="ARBA00013596"/>
    </source>
</evidence>
<dbReference type="KEGG" id="efr:EFREU_v1c05700"/>
<dbReference type="GO" id="GO:0044281">
    <property type="term" value="P:small molecule metabolic process"/>
    <property type="evidence" value="ECO:0007669"/>
    <property type="project" value="UniProtKB-ARBA"/>
</dbReference>
<feature type="domain" description="Carbohydrate kinase PfkB" evidence="11">
    <location>
        <begin position="14"/>
        <end position="287"/>
    </location>
</feature>
<comment type="similarity">
    <text evidence="1 10">Belongs to the carbohydrate kinase PfkB family.</text>
</comment>
<name>A0A2K8NV03_9MOLU</name>
<evidence type="ECO:0000256" key="10">
    <source>
        <dbReference type="RuleBase" id="RU369061"/>
    </source>
</evidence>
<dbReference type="PROSITE" id="PS00584">
    <property type="entry name" value="PFKB_KINASES_2"/>
    <property type="match status" value="1"/>
</dbReference>
<dbReference type="CDD" id="cd01164">
    <property type="entry name" value="FruK_PfkB_like"/>
    <property type="match status" value="1"/>
</dbReference>
<dbReference type="InterPro" id="IPR017583">
    <property type="entry name" value="Tagatose/fructose_Pkinase"/>
</dbReference>
<dbReference type="SUPFAM" id="SSF53613">
    <property type="entry name" value="Ribokinase-like"/>
    <property type="match status" value="1"/>
</dbReference>
<gene>
    <name evidence="12" type="primary">fruK</name>
    <name evidence="12" type="ORF">EFREU_v1c05700</name>
</gene>
<keyword evidence="4 10" id="KW-0808">Transferase</keyword>
<keyword evidence="5 10" id="KW-0547">Nucleotide-binding</keyword>
<dbReference type="PANTHER" id="PTHR46566:SF1">
    <property type="entry name" value="1-PHOSPHOFRUCTOKINASE"/>
    <property type="match status" value="1"/>
</dbReference>
<evidence type="ECO:0000256" key="4">
    <source>
        <dbReference type="ARBA" id="ARBA00022679"/>
    </source>
</evidence>
<protein>
    <recommendedName>
        <fullName evidence="3 10">1-phosphofructokinase</fullName>
        <shortName evidence="10">Fru1PK</shortName>
        <ecNumber evidence="2 10">2.7.1.56</ecNumber>
    </recommendedName>
    <alternativeName>
        <fullName evidence="8 10">Fructose 1-phosphate kinase</fullName>
    </alternativeName>
</protein>
<dbReference type="NCBIfam" id="TIGR03168">
    <property type="entry name" value="1-PFK"/>
    <property type="match status" value="1"/>
</dbReference>
<dbReference type="GO" id="GO:0008662">
    <property type="term" value="F:1-phosphofructokinase activity"/>
    <property type="evidence" value="ECO:0007669"/>
    <property type="project" value="UniProtKB-UniRule"/>
</dbReference>
<evidence type="ECO:0000313" key="12">
    <source>
        <dbReference type="EMBL" id="ATZ16591.1"/>
    </source>
</evidence>
<dbReference type="GO" id="GO:0016052">
    <property type="term" value="P:carbohydrate catabolic process"/>
    <property type="evidence" value="ECO:0007669"/>
    <property type="project" value="UniProtKB-ARBA"/>
</dbReference>
<sequence>MIYTITANPALDCAIECNQIDLGETNYYQHSYSLIGGKGINVAIVLNRLGSPVLATGFLGNNNKTLFEEDFEKEKLNHEFVYFDGATRINYKIKNLAAHQETELNGLGDVVSNEATESLLNFLRHELKKGDLVIAGGSLPQGVNKSLYLEIGNICQAKEVTYFLDTTKDPLRLGLQSKPYLIKPNLAEIAEVLEQPIKQSYSFVEIEKMVAELRSLGANNVLLSMGGQGSYYFANKGKTYKIGIAKGKVVNSVGAGDSMLAGFAFGYYEKLSVEETLKYAASAGGATAFAPWLGTKKAIEAHLNEISIQQLEGEKWK</sequence>
<comment type="catalytic activity">
    <reaction evidence="9 10">
        <text>beta-D-fructose 1-phosphate + ATP = beta-D-fructose 1,6-bisphosphate + ADP + H(+)</text>
        <dbReference type="Rhea" id="RHEA:14213"/>
        <dbReference type="ChEBI" id="CHEBI:15378"/>
        <dbReference type="ChEBI" id="CHEBI:30616"/>
        <dbReference type="ChEBI" id="CHEBI:32966"/>
        <dbReference type="ChEBI" id="CHEBI:138881"/>
        <dbReference type="ChEBI" id="CHEBI:456216"/>
        <dbReference type="EC" id="2.7.1.56"/>
    </reaction>
</comment>
<keyword evidence="7 10" id="KW-0067">ATP-binding</keyword>
<dbReference type="PANTHER" id="PTHR46566">
    <property type="entry name" value="1-PHOSPHOFRUCTOKINASE-RELATED"/>
    <property type="match status" value="1"/>
</dbReference>
<dbReference type="InterPro" id="IPR002173">
    <property type="entry name" value="Carboh/pur_kinase_PfkB_CS"/>
</dbReference>
<evidence type="ECO:0000256" key="2">
    <source>
        <dbReference type="ARBA" id="ARBA00012131"/>
    </source>
</evidence>
<accession>A0A2K8NV03</accession>
<dbReference type="OrthoDB" id="9801219at2"/>
<dbReference type="EMBL" id="CP024962">
    <property type="protein sequence ID" value="ATZ16591.1"/>
    <property type="molecule type" value="Genomic_DNA"/>
</dbReference>
<dbReference type="NCBIfam" id="TIGR03828">
    <property type="entry name" value="pfkB"/>
    <property type="match status" value="1"/>
</dbReference>
<dbReference type="FunFam" id="3.40.1190.20:FF:000001">
    <property type="entry name" value="Phosphofructokinase"/>
    <property type="match status" value="1"/>
</dbReference>
<keyword evidence="13" id="KW-1185">Reference proteome</keyword>
<dbReference type="GO" id="GO:0005524">
    <property type="term" value="F:ATP binding"/>
    <property type="evidence" value="ECO:0007669"/>
    <property type="project" value="UniProtKB-UniRule"/>
</dbReference>
<proteinExistence type="inferred from homology"/>